<dbReference type="InterPro" id="IPR029068">
    <property type="entry name" value="Glyas_Bleomycin-R_OHBP_Dase"/>
</dbReference>
<dbReference type="Gene3D" id="3.10.180.10">
    <property type="entry name" value="2,3-Dihydroxybiphenyl 1,2-Dioxygenase, domain 1"/>
    <property type="match status" value="2"/>
</dbReference>
<evidence type="ECO:0000313" key="4">
    <source>
        <dbReference type="Proteomes" id="UP001155840"/>
    </source>
</evidence>
<dbReference type="PANTHER" id="PTHR43279">
    <property type="entry name" value="CATECHOL-2,3-DIOXYGENASE"/>
    <property type="match status" value="1"/>
</dbReference>
<evidence type="ECO:0000313" key="3">
    <source>
        <dbReference type="EMBL" id="NHT78624.1"/>
    </source>
</evidence>
<proteinExistence type="predicted"/>
<dbReference type="EMBL" id="JAANCM010000017">
    <property type="protein sequence ID" value="NHT78624.1"/>
    <property type="molecule type" value="Genomic_DNA"/>
</dbReference>
<protein>
    <submittedName>
        <fullName evidence="3">VOC family protein</fullName>
    </submittedName>
</protein>
<sequence>MTLSDLMRTPSPDHPLASEHPTSEHPLAMPAFIDHARLVVRDLPLVSSWYQSVMGLSLMERLPSGETLGAGGRPLLTLTTSGHATTAPRNAPGLFHTAFLVPDRAALARWLAHAAGLQVPLQGASDHLVSEAIYLADPEGNGIEVYRDRPRASWATQPDGTLKMATLPLDLQTLYDEGLALARGHTHWGGMAAGTSLGHLHLQVSDLPQADTFFRDVLGLDLMGTYPGASFFSTGGYHHHLAANIWNTRNAPRRVAEMTGLGTYALRFNDTAALQTALAALDRLEIPTARTGDTVSLTDPFGIGLTLSA</sequence>
<dbReference type="PROSITE" id="PS51819">
    <property type="entry name" value="VOC"/>
    <property type="match status" value="2"/>
</dbReference>
<feature type="domain" description="VOC" evidence="2">
    <location>
        <begin position="196"/>
        <end position="309"/>
    </location>
</feature>
<dbReference type="InterPro" id="IPR004360">
    <property type="entry name" value="Glyas_Fos-R_dOase_dom"/>
</dbReference>
<evidence type="ECO:0000256" key="1">
    <source>
        <dbReference type="SAM" id="MobiDB-lite"/>
    </source>
</evidence>
<name>A0AA43ZIQ6_9HYPH</name>
<dbReference type="SUPFAM" id="SSF54593">
    <property type="entry name" value="Glyoxalase/Bleomycin resistance protein/Dihydroxybiphenyl dioxygenase"/>
    <property type="match status" value="2"/>
</dbReference>
<dbReference type="InterPro" id="IPR037523">
    <property type="entry name" value="VOC_core"/>
</dbReference>
<accession>A0AA43ZIQ6</accession>
<dbReference type="CDD" id="cd16359">
    <property type="entry name" value="VOC_BsCatE_like_C"/>
    <property type="match status" value="1"/>
</dbReference>
<organism evidence="3 4">
    <name type="scientific">Ferranicluibacter rubi</name>
    <dbReference type="NCBI Taxonomy" id="2715133"/>
    <lineage>
        <taxon>Bacteria</taxon>
        <taxon>Pseudomonadati</taxon>
        <taxon>Pseudomonadota</taxon>
        <taxon>Alphaproteobacteria</taxon>
        <taxon>Hyphomicrobiales</taxon>
        <taxon>Rhizobiaceae</taxon>
        <taxon>Ferranicluibacter</taxon>
    </lineage>
</organism>
<dbReference type="CDD" id="cd07255">
    <property type="entry name" value="VOC_BsCatE_like_N"/>
    <property type="match status" value="1"/>
</dbReference>
<feature type="domain" description="VOC" evidence="2">
    <location>
        <begin position="32"/>
        <end position="148"/>
    </location>
</feature>
<dbReference type="AlphaFoldDB" id="A0AA43ZIQ6"/>
<feature type="region of interest" description="Disordered" evidence="1">
    <location>
        <begin position="1"/>
        <end position="23"/>
    </location>
</feature>
<gene>
    <name evidence="3" type="ORF">G8E10_23270</name>
</gene>
<dbReference type="Proteomes" id="UP001155840">
    <property type="component" value="Unassembled WGS sequence"/>
</dbReference>
<comment type="caution">
    <text evidence="3">The sequence shown here is derived from an EMBL/GenBank/DDBJ whole genome shotgun (WGS) entry which is preliminary data.</text>
</comment>
<dbReference type="Pfam" id="PF00903">
    <property type="entry name" value="Glyoxalase"/>
    <property type="match status" value="2"/>
</dbReference>
<evidence type="ECO:0000259" key="2">
    <source>
        <dbReference type="PROSITE" id="PS51819"/>
    </source>
</evidence>
<reference evidence="3" key="1">
    <citation type="submission" date="2020-03" db="EMBL/GenBank/DDBJ databases">
        <title>Ferranicluibacter endophyticum gen. nov., sp. nov., a new genus isolated from Rubus ulmifolius Schott. stem.</title>
        <authorList>
            <person name="Roca-Couso R."/>
            <person name="Flores-Felix J.D."/>
            <person name="Igual J.M."/>
            <person name="Rivas R."/>
        </authorList>
    </citation>
    <scope>NUCLEOTIDE SEQUENCE</scope>
    <source>
        <strain evidence="3">CRRU44</strain>
    </source>
</reference>
<keyword evidence="4" id="KW-1185">Reference proteome</keyword>
<dbReference type="PANTHER" id="PTHR43279:SF1">
    <property type="entry name" value="CATECHOL-2,3-DIOXYGENASE"/>
    <property type="match status" value="1"/>
</dbReference>